<dbReference type="EMBL" id="JBHRSK010000004">
    <property type="protein sequence ID" value="MFC2967725.1"/>
    <property type="molecule type" value="Genomic_DNA"/>
</dbReference>
<name>A0ABV7AF78_9RHOB</name>
<accession>A0ABV7AF78</accession>
<comment type="caution">
    <text evidence="1">The sequence shown here is derived from an EMBL/GenBank/DDBJ whole genome shotgun (WGS) entry which is preliminary data.</text>
</comment>
<keyword evidence="2" id="KW-1185">Reference proteome</keyword>
<proteinExistence type="predicted"/>
<organism evidence="1 2">
    <name type="scientific">Acidimangrovimonas pyrenivorans</name>
    <dbReference type="NCBI Taxonomy" id="2030798"/>
    <lineage>
        <taxon>Bacteria</taxon>
        <taxon>Pseudomonadati</taxon>
        <taxon>Pseudomonadota</taxon>
        <taxon>Alphaproteobacteria</taxon>
        <taxon>Rhodobacterales</taxon>
        <taxon>Paracoccaceae</taxon>
        <taxon>Acidimangrovimonas</taxon>
    </lineage>
</organism>
<evidence type="ECO:0000313" key="2">
    <source>
        <dbReference type="Proteomes" id="UP001595443"/>
    </source>
</evidence>
<protein>
    <submittedName>
        <fullName evidence="1">Gene transfer agent family protein</fullName>
    </submittedName>
</protein>
<dbReference type="Pfam" id="PF11836">
    <property type="entry name" value="Phage_TAC_11"/>
    <property type="match status" value="1"/>
</dbReference>
<sequence>MRLTHTAFFGDGEHAFALTDDMIAELERLADLGIGALYLRAVNMQFKLADLIEVIRLGLIGGGTAPERAAQLVDTYARNRPIDDLYPLALDILDARWGGALEDEAAA</sequence>
<evidence type="ECO:0000313" key="1">
    <source>
        <dbReference type="EMBL" id="MFC2967725.1"/>
    </source>
</evidence>
<dbReference type="InterPro" id="IPR021791">
    <property type="entry name" value="Phage_TAC_11"/>
</dbReference>
<reference evidence="2" key="1">
    <citation type="journal article" date="2019" name="Int. J. Syst. Evol. Microbiol.">
        <title>The Global Catalogue of Microorganisms (GCM) 10K type strain sequencing project: providing services to taxonomists for standard genome sequencing and annotation.</title>
        <authorList>
            <consortium name="The Broad Institute Genomics Platform"/>
            <consortium name="The Broad Institute Genome Sequencing Center for Infectious Disease"/>
            <person name="Wu L."/>
            <person name="Ma J."/>
        </authorList>
    </citation>
    <scope>NUCLEOTIDE SEQUENCE [LARGE SCALE GENOMIC DNA]</scope>
    <source>
        <strain evidence="2">KCTC 62192</strain>
    </source>
</reference>
<gene>
    <name evidence="1" type="ORF">ACFOES_06440</name>
</gene>
<dbReference type="Proteomes" id="UP001595443">
    <property type="component" value="Unassembled WGS sequence"/>
</dbReference>
<dbReference type="RefSeq" id="WP_377832373.1">
    <property type="nucleotide sequence ID" value="NZ_JBHRSK010000004.1"/>
</dbReference>